<dbReference type="Pfam" id="PF12937">
    <property type="entry name" value="F-box-like"/>
    <property type="match status" value="1"/>
</dbReference>
<proteinExistence type="predicted"/>
<protein>
    <submittedName>
        <fullName evidence="2">F-box domain containing protein</fullName>
    </submittedName>
</protein>
<dbReference type="PANTHER" id="PTHR12874">
    <property type="entry name" value="F-BOX ONLY PROTEIN 48-RELATED"/>
    <property type="match status" value="1"/>
</dbReference>
<dbReference type="Gene3D" id="1.20.1280.50">
    <property type="match status" value="1"/>
</dbReference>
<accession>A0A811BRB0</accession>
<dbReference type="InterPro" id="IPR001810">
    <property type="entry name" value="F-box_dom"/>
</dbReference>
<sequence length="288" mass="31472">MDAFPDEIVLAILGHLPPASLARVACVSRRCNRLAMDDTLWRRHYEARCPPCGGPHPKQTCMAHKGRGLDHHPWLADWRAGEEAHFLARPYASHPLAPFIEARPTTRDSAFHAFARPPAHECPHHCPSVIKARSYRWALATQCAPPRPIDATGVRVGSGTWCPGRDLINCQGMVVLSGITGAYRGEWHARDGNPDGLGMLAMRQRSTTYGRVKDVRAVALWRTGDYAGLVRHWEECTVDNTLGHPNYREGHCCDGDSDGGGRTVLFSGAIAEGKTGVIAGISGPFFVA</sequence>
<dbReference type="EMBL" id="LC625835">
    <property type="protein sequence ID" value="BCU02945.1"/>
    <property type="molecule type" value="Genomic_DNA"/>
</dbReference>
<evidence type="ECO:0000259" key="1">
    <source>
        <dbReference type="PROSITE" id="PS50181"/>
    </source>
</evidence>
<dbReference type="GO" id="GO:0019005">
    <property type="term" value="C:SCF ubiquitin ligase complex"/>
    <property type="evidence" value="ECO:0007669"/>
    <property type="project" value="TreeGrafter"/>
</dbReference>
<dbReference type="SUPFAM" id="SSF81383">
    <property type="entry name" value="F-box domain"/>
    <property type="match status" value="1"/>
</dbReference>
<evidence type="ECO:0000313" key="3">
    <source>
        <dbReference type="Proteomes" id="UP001253637"/>
    </source>
</evidence>
<evidence type="ECO:0000313" key="2">
    <source>
        <dbReference type="EMBL" id="BCU02945.1"/>
    </source>
</evidence>
<dbReference type="Proteomes" id="UP001253637">
    <property type="component" value="Segment"/>
</dbReference>
<dbReference type="GO" id="GO:0031146">
    <property type="term" value="P:SCF-dependent proteasomal ubiquitin-dependent protein catabolic process"/>
    <property type="evidence" value="ECO:0007669"/>
    <property type="project" value="TreeGrafter"/>
</dbReference>
<dbReference type="SMART" id="SM00256">
    <property type="entry name" value="FBOX"/>
    <property type="match status" value="1"/>
</dbReference>
<organism evidence="2 3">
    <name type="scientific">Pandoravirus japonicus</name>
    <dbReference type="NCBI Taxonomy" id="2823154"/>
    <lineage>
        <taxon>Viruses</taxon>
        <taxon>Pandoravirus</taxon>
    </lineage>
</organism>
<name>A0A811BRB0_9VIRU</name>
<dbReference type="PANTHER" id="PTHR12874:SF9">
    <property type="entry name" value="F-BOX ONLY PROTEIN 48"/>
    <property type="match status" value="1"/>
</dbReference>
<dbReference type="InterPro" id="IPR036047">
    <property type="entry name" value="F-box-like_dom_sf"/>
</dbReference>
<dbReference type="PROSITE" id="PS50181">
    <property type="entry name" value="FBOX"/>
    <property type="match status" value="1"/>
</dbReference>
<reference evidence="2" key="1">
    <citation type="submission" date="2021-04" db="EMBL/GenBank/DDBJ databases">
        <title>Draft Genome Sequence of Pandoravirus japonicus, Isolated from the Sabaishi River of Niigata, Japan.</title>
        <authorList>
            <person name="Hosokawa N."/>
            <person name="Takahashi H."/>
            <person name="Aoki K."/>
            <person name="Takemura M."/>
        </authorList>
    </citation>
    <scope>NUCLEOTIDE SEQUENCE</scope>
</reference>
<feature type="domain" description="F-box" evidence="1">
    <location>
        <begin position="1"/>
        <end position="44"/>
    </location>
</feature>